<evidence type="ECO:0000256" key="7">
    <source>
        <dbReference type="ARBA" id="ARBA00023306"/>
    </source>
</evidence>
<dbReference type="GO" id="GO:0031262">
    <property type="term" value="C:Ndc80 complex"/>
    <property type="evidence" value="ECO:0007669"/>
    <property type="project" value="InterPro"/>
</dbReference>
<organism evidence="11 12">
    <name type="scientific">Arctia plantaginis</name>
    <name type="common">Wood tiger moth</name>
    <name type="synonym">Phalaena plantaginis</name>
    <dbReference type="NCBI Taxonomy" id="874455"/>
    <lineage>
        <taxon>Eukaryota</taxon>
        <taxon>Metazoa</taxon>
        <taxon>Ecdysozoa</taxon>
        <taxon>Arthropoda</taxon>
        <taxon>Hexapoda</taxon>
        <taxon>Insecta</taxon>
        <taxon>Pterygota</taxon>
        <taxon>Neoptera</taxon>
        <taxon>Endopterygota</taxon>
        <taxon>Lepidoptera</taxon>
        <taxon>Glossata</taxon>
        <taxon>Ditrysia</taxon>
        <taxon>Noctuoidea</taxon>
        <taxon>Erebidae</taxon>
        <taxon>Arctiinae</taxon>
        <taxon>Arctia</taxon>
    </lineage>
</organism>
<dbReference type="InterPro" id="IPR013255">
    <property type="entry name" value="Spc25_C"/>
</dbReference>
<keyword evidence="9" id="KW-0539">Nucleus</keyword>
<dbReference type="EMBL" id="CADEBD010000171">
    <property type="protein sequence ID" value="CAB3224185.1"/>
    <property type="molecule type" value="Genomic_DNA"/>
</dbReference>
<comment type="subcellular location">
    <subcellularLocation>
        <location evidence="1">Chromosome</location>
        <location evidence="1">Centromere</location>
    </subcellularLocation>
    <subcellularLocation>
        <location evidence="9">Nucleus</location>
    </subcellularLocation>
    <subcellularLocation>
        <location evidence="9">Chromosome</location>
        <location evidence="9">Centromere</location>
        <location evidence="9">Kinetochore</location>
    </subcellularLocation>
</comment>
<evidence type="ECO:0000259" key="10">
    <source>
        <dbReference type="Pfam" id="PF08234"/>
    </source>
</evidence>
<evidence type="ECO:0000256" key="6">
    <source>
        <dbReference type="ARBA" id="ARBA00023054"/>
    </source>
</evidence>
<evidence type="ECO:0000313" key="11">
    <source>
        <dbReference type="EMBL" id="CAB3224185.1"/>
    </source>
</evidence>
<evidence type="ECO:0000313" key="12">
    <source>
        <dbReference type="Proteomes" id="UP000494256"/>
    </source>
</evidence>
<evidence type="ECO:0000256" key="4">
    <source>
        <dbReference type="ARBA" id="ARBA00022618"/>
    </source>
</evidence>
<sequence length="211" mass="24876">MSVIEENWDTQLKASTFEINSYKEFEVKVKYLRQHILYLLEDGFTVSKLNFNGSKVQSNDDELKTLTELNKQLRLDIENKVEVFSKQKVQYENFKKDQKLLSQGIKETHEAFLMAKKLYKKFLKIYYTIESKNDGSQTIFLQFFTEAKKESENYSIRLLRDINIGKYHLISTTPKLHSIKDIQTQLQVTNDLPGALCCIRQAFMHLKKTKK</sequence>
<keyword evidence="3 9" id="KW-0158">Chromosome</keyword>
<gene>
    <name evidence="11" type="ORF">APLA_LOCUS1772</name>
</gene>
<evidence type="ECO:0000256" key="8">
    <source>
        <dbReference type="ARBA" id="ARBA00023328"/>
    </source>
</evidence>
<evidence type="ECO:0000256" key="5">
    <source>
        <dbReference type="ARBA" id="ARBA00022776"/>
    </source>
</evidence>
<comment type="caution">
    <text evidence="11">The sequence shown here is derived from an EMBL/GenBank/DDBJ whole genome shotgun (WGS) entry which is preliminary data.</text>
</comment>
<accession>A0A8S0YWI9</accession>
<protein>
    <recommendedName>
        <fullName evidence="9">Kinetochore protein SPC25</fullName>
    </recommendedName>
</protein>
<dbReference type="GO" id="GO:0007059">
    <property type="term" value="P:chromosome segregation"/>
    <property type="evidence" value="ECO:0007669"/>
    <property type="project" value="InterPro"/>
</dbReference>
<evidence type="ECO:0000256" key="2">
    <source>
        <dbReference type="ARBA" id="ARBA00006379"/>
    </source>
</evidence>
<dbReference type="Proteomes" id="UP000494256">
    <property type="component" value="Unassembled WGS sequence"/>
</dbReference>
<dbReference type="Pfam" id="PF08234">
    <property type="entry name" value="Spindle_Spc25"/>
    <property type="match status" value="1"/>
</dbReference>
<comment type="subunit">
    <text evidence="9">Component of the NDC80 complex.</text>
</comment>
<keyword evidence="7 9" id="KW-0131">Cell cycle</keyword>
<dbReference type="GO" id="GO:0051301">
    <property type="term" value="P:cell division"/>
    <property type="evidence" value="ECO:0007669"/>
    <property type="project" value="UniProtKB-UniRule"/>
</dbReference>
<evidence type="ECO:0000256" key="3">
    <source>
        <dbReference type="ARBA" id="ARBA00022454"/>
    </source>
</evidence>
<evidence type="ECO:0000256" key="9">
    <source>
        <dbReference type="RuleBase" id="RU367150"/>
    </source>
</evidence>
<dbReference type="OrthoDB" id="199913at2759"/>
<name>A0A8S0YWI9_ARCPL</name>
<keyword evidence="9" id="KW-0995">Kinetochore</keyword>
<dbReference type="AlphaFoldDB" id="A0A8S0YWI9"/>
<keyword evidence="6" id="KW-0175">Coiled coil</keyword>
<dbReference type="Gene3D" id="3.30.457.50">
    <property type="entry name" value="Chromosome segregation protein Spc25"/>
    <property type="match status" value="1"/>
</dbReference>
<evidence type="ECO:0000256" key="1">
    <source>
        <dbReference type="ARBA" id="ARBA00004584"/>
    </source>
</evidence>
<keyword evidence="4 9" id="KW-0132">Cell division</keyword>
<feature type="domain" description="Chromosome segregation protein Spc25 C-terminal" evidence="10">
    <location>
        <begin position="144"/>
        <end position="203"/>
    </location>
</feature>
<keyword evidence="8 9" id="KW-0137">Centromere</keyword>
<proteinExistence type="inferred from homology"/>
<keyword evidence="5 9" id="KW-0498">Mitosis</keyword>
<comment type="function">
    <text evidence="9">Acts as a component of the essential kinetochore-associated NDC80 complex, which is required for chromosome segregation and spindle checkpoint activity.</text>
</comment>
<comment type="similarity">
    <text evidence="2 9">Belongs to the SPC25 family.</text>
</comment>
<dbReference type="GO" id="GO:0005634">
    <property type="term" value="C:nucleus"/>
    <property type="evidence" value="ECO:0007669"/>
    <property type="project" value="UniProtKB-SubCell"/>
</dbReference>
<reference evidence="11 12" key="1">
    <citation type="submission" date="2020-04" db="EMBL/GenBank/DDBJ databases">
        <authorList>
            <person name="Wallbank WR R."/>
            <person name="Pardo Diaz C."/>
            <person name="Kozak K."/>
            <person name="Martin S."/>
            <person name="Jiggins C."/>
            <person name="Moest M."/>
            <person name="Warren A I."/>
            <person name="Byers J.R.P. K."/>
            <person name="Montejo-Kovacevich G."/>
            <person name="Yen C E."/>
        </authorList>
    </citation>
    <scope>NUCLEOTIDE SEQUENCE [LARGE SCALE GENOMIC DNA]</scope>
</reference>